<dbReference type="Proteomes" id="UP001144036">
    <property type="component" value="Unassembled WGS sequence"/>
</dbReference>
<keyword evidence="1" id="KW-0472">Membrane</keyword>
<dbReference type="EMBL" id="JAPNNL010000101">
    <property type="protein sequence ID" value="MDA0636305.1"/>
    <property type="molecule type" value="Genomic_DNA"/>
</dbReference>
<evidence type="ECO:0000313" key="2">
    <source>
        <dbReference type="EMBL" id="MDA0636305.1"/>
    </source>
</evidence>
<keyword evidence="1" id="KW-0812">Transmembrane</keyword>
<accession>A0ABT4SH79</accession>
<feature type="transmembrane region" description="Helical" evidence="1">
    <location>
        <begin position="13"/>
        <end position="32"/>
    </location>
</feature>
<feature type="transmembrane region" description="Helical" evidence="1">
    <location>
        <begin position="216"/>
        <end position="236"/>
    </location>
</feature>
<keyword evidence="1" id="KW-1133">Transmembrane helix</keyword>
<comment type="caution">
    <text evidence="2">The sequence shown here is derived from an EMBL/GenBank/DDBJ whole genome shotgun (WGS) entry which is preliminary data.</text>
</comment>
<reference evidence="2" key="1">
    <citation type="submission" date="2022-11" db="EMBL/GenBank/DDBJ databases">
        <title>Nonomuraea corallina sp. nov., a new species of the genus Nonomuraea isolated from sea side sediment in Thai sea.</title>
        <authorList>
            <person name="Ngamcharungchit C."/>
            <person name="Matsumoto A."/>
            <person name="Suriyachadkun C."/>
            <person name="Panbangred W."/>
            <person name="Inahashi Y."/>
            <person name="Intra B."/>
        </authorList>
    </citation>
    <scope>NUCLEOTIDE SEQUENCE</scope>
    <source>
        <strain evidence="2">MCN248</strain>
    </source>
</reference>
<organism evidence="2 3">
    <name type="scientific">Nonomuraea corallina</name>
    <dbReference type="NCBI Taxonomy" id="2989783"/>
    <lineage>
        <taxon>Bacteria</taxon>
        <taxon>Bacillati</taxon>
        <taxon>Actinomycetota</taxon>
        <taxon>Actinomycetes</taxon>
        <taxon>Streptosporangiales</taxon>
        <taxon>Streptosporangiaceae</taxon>
        <taxon>Nonomuraea</taxon>
    </lineage>
</organism>
<gene>
    <name evidence="2" type="ORF">OUY22_23025</name>
</gene>
<feature type="transmembrane region" description="Helical" evidence="1">
    <location>
        <begin position="134"/>
        <end position="153"/>
    </location>
</feature>
<protein>
    <recommendedName>
        <fullName evidence="4">DUF2269 family protein</fullName>
    </recommendedName>
</protein>
<name>A0ABT4SH79_9ACTN</name>
<proteinExistence type="predicted"/>
<evidence type="ECO:0000313" key="3">
    <source>
        <dbReference type="Proteomes" id="UP001144036"/>
    </source>
</evidence>
<feature type="transmembrane region" description="Helical" evidence="1">
    <location>
        <begin position="165"/>
        <end position="186"/>
    </location>
</feature>
<feature type="transmembrane region" description="Helical" evidence="1">
    <location>
        <begin position="95"/>
        <end position="114"/>
    </location>
</feature>
<keyword evidence="3" id="KW-1185">Reference proteome</keyword>
<feature type="transmembrane region" description="Helical" evidence="1">
    <location>
        <begin position="70"/>
        <end position="89"/>
    </location>
</feature>
<dbReference type="RefSeq" id="WP_270157168.1">
    <property type="nucleotide sequence ID" value="NZ_JAPNNL010000101.1"/>
</dbReference>
<sequence length="244" mass="26737">MILAASIEPVHGLNAYSLAIFLHIVLFVYWLGSDIGVFYSSRFILQSDLPTPARSVAAKIMHVVDMAPRICLVLFLPSGVSLMALGPFAEDYFPWWFVALVWVAALAWLALVVYDYTRGATALGRVVQRLDLAVRYGLVVVLVGVGAYMMVVAEPFGVQTNPKWLGAKLAAYGLCILCGVMIRWRLRPFGPAFGKLVTEGSTPEVESRIRSSVRSCLPYVYAIWFLVLLAAFLGVVKPGTTAFG</sequence>
<evidence type="ECO:0000256" key="1">
    <source>
        <dbReference type="SAM" id="Phobius"/>
    </source>
</evidence>
<evidence type="ECO:0008006" key="4">
    <source>
        <dbReference type="Google" id="ProtNLM"/>
    </source>
</evidence>